<name>A0ABC9Z7G6_9NOCA</name>
<dbReference type="Proteomes" id="UP000037179">
    <property type="component" value="Unassembled WGS sequence"/>
</dbReference>
<keyword evidence="1" id="KW-1133">Transmembrane helix</keyword>
<keyword evidence="1" id="KW-0472">Membrane</keyword>
<evidence type="ECO:0000256" key="1">
    <source>
        <dbReference type="SAM" id="Phobius"/>
    </source>
</evidence>
<sequence length="296" mass="31583">MGVVTPGGPNRPAADFPDIGWQRQTHGCLPALVNVVVGVLAAGALLYAILIGFARGHLITGLGALGLAATLGLTVLLRSEKHGESGAIRPRIDPEYGAGVVFSARRGFAVLALCLAGTAVFFSAAWLDSLLGVHDDGLLPASKDNSGGATLAAVLAVLMLGCIVVLGSFYIRQTVELYPTGIRRIMVRPFLRRHDEHFLAWDDISSIDLTVIEQPTYGGTSQQRLIQIGTGTPRLVQYPKFDRPDSVALIGSLLGCPAEQMLATLQYLKAHLEHRALLARQDATTWFTRPGVEPTS</sequence>
<gene>
    <name evidence="2" type="ORF">NSK11_contig00259-0003</name>
</gene>
<dbReference type="AlphaFoldDB" id="A0ABC9Z7G6"/>
<organism evidence="2 3">
    <name type="scientific">Nocardia seriolae</name>
    <dbReference type="NCBI Taxonomy" id="37332"/>
    <lineage>
        <taxon>Bacteria</taxon>
        <taxon>Bacillati</taxon>
        <taxon>Actinomycetota</taxon>
        <taxon>Actinomycetes</taxon>
        <taxon>Mycobacteriales</taxon>
        <taxon>Nocardiaceae</taxon>
        <taxon>Nocardia</taxon>
    </lineage>
</organism>
<feature type="transmembrane region" description="Helical" evidence="1">
    <location>
        <begin position="59"/>
        <end position="77"/>
    </location>
</feature>
<reference evidence="2 3" key="2">
    <citation type="journal article" date="2016" name="Genome Announc.">
        <title>Draft Genome Sequence of Erythromycin- and Oxytetracycline-Sensitive Nocardia seriolae Strain U-1 (NBRC 110359).</title>
        <authorList>
            <person name="Imajoh M."/>
            <person name="Sukeda M."/>
            <person name="Shimizu M."/>
            <person name="Yamane J."/>
            <person name="Ohnishi K."/>
            <person name="Oshima S."/>
        </authorList>
    </citation>
    <scope>NUCLEOTIDE SEQUENCE [LARGE SCALE GENOMIC DNA]</scope>
    <source>
        <strain evidence="2 3">U-1</strain>
    </source>
</reference>
<keyword evidence="3" id="KW-1185">Reference proteome</keyword>
<proteinExistence type="predicted"/>
<evidence type="ECO:0000313" key="3">
    <source>
        <dbReference type="Proteomes" id="UP000037179"/>
    </source>
</evidence>
<evidence type="ECO:0008006" key="4">
    <source>
        <dbReference type="Google" id="ProtNLM"/>
    </source>
</evidence>
<dbReference type="EMBL" id="BBYQ01000259">
    <property type="protein sequence ID" value="GAP33401.1"/>
    <property type="molecule type" value="Genomic_DNA"/>
</dbReference>
<protein>
    <recommendedName>
        <fullName evidence="4">PH domain-containing protein</fullName>
    </recommendedName>
</protein>
<accession>A0ABC9Z7G6</accession>
<comment type="caution">
    <text evidence="2">The sequence shown here is derived from an EMBL/GenBank/DDBJ whole genome shotgun (WGS) entry which is preliminary data.</text>
</comment>
<feature type="transmembrane region" description="Helical" evidence="1">
    <location>
        <begin position="147"/>
        <end position="171"/>
    </location>
</feature>
<reference evidence="3" key="1">
    <citation type="submission" date="2015-07" db="EMBL/GenBank/DDBJ databases">
        <title>Nocardia seriolae U-1 whole genome shotgun sequence.</title>
        <authorList>
            <person name="Imajoh M."/>
            <person name="Fukumoto Y."/>
            <person name="Sukeda M."/>
            <person name="Yamane J."/>
            <person name="Yamasaki K."/>
            <person name="Shimizu M."/>
            <person name="Ohnishi K."/>
            <person name="Oshima S."/>
        </authorList>
    </citation>
    <scope>NUCLEOTIDE SEQUENCE [LARGE SCALE GENOMIC DNA]</scope>
    <source>
        <strain evidence="3">U-1</strain>
    </source>
</reference>
<feature type="transmembrane region" description="Helical" evidence="1">
    <location>
        <begin position="31"/>
        <end position="53"/>
    </location>
</feature>
<evidence type="ECO:0000313" key="2">
    <source>
        <dbReference type="EMBL" id="GAP33401.1"/>
    </source>
</evidence>
<feature type="transmembrane region" description="Helical" evidence="1">
    <location>
        <begin position="108"/>
        <end position="127"/>
    </location>
</feature>
<keyword evidence="1" id="KW-0812">Transmembrane</keyword>
<dbReference type="RefSeq" id="WP_036552607.1">
    <property type="nucleotide sequence ID" value="NZ_AP028459.1"/>
</dbReference>